<name>A0A0L6V6A5_9BASI</name>
<reference evidence="1 2" key="1">
    <citation type="submission" date="2015-08" db="EMBL/GenBank/DDBJ databases">
        <title>Next Generation Sequencing and Analysis of the Genome of Puccinia sorghi L Schw, the Causal Agent of Maize Common Rust.</title>
        <authorList>
            <person name="Rochi L."/>
            <person name="Burguener G."/>
            <person name="Darino M."/>
            <person name="Turjanski A."/>
            <person name="Kreff E."/>
            <person name="Dieguez M.J."/>
            <person name="Sacco F."/>
        </authorList>
    </citation>
    <scope>NUCLEOTIDE SEQUENCE [LARGE SCALE GENOMIC DNA]</scope>
    <source>
        <strain evidence="1 2">RO10H11247</strain>
    </source>
</reference>
<evidence type="ECO:0000313" key="2">
    <source>
        <dbReference type="Proteomes" id="UP000037035"/>
    </source>
</evidence>
<proteinExistence type="predicted"/>
<dbReference type="OrthoDB" id="2505776at2759"/>
<gene>
    <name evidence="1" type="ORF">VP01_2434g4</name>
</gene>
<dbReference type="EMBL" id="LAVV01007319">
    <property type="protein sequence ID" value="KNZ56321.1"/>
    <property type="molecule type" value="Genomic_DNA"/>
</dbReference>
<evidence type="ECO:0000313" key="1">
    <source>
        <dbReference type="EMBL" id="KNZ56321.1"/>
    </source>
</evidence>
<comment type="caution">
    <text evidence="1">The sequence shown here is derived from an EMBL/GenBank/DDBJ whole genome shotgun (WGS) entry which is preliminary data.</text>
</comment>
<accession>A0A0L6V6A5</accession>
<organism evidence="1 2">
    <name type="scientific">Puccinia sorghi</name>
    <dbReference type="NCBI Taxonomy" id="27349"/>
    <lineage>
        <taxon>Eukaryota</taxon>
        <taxon>Fungi</taxon>
        <taxon>Dikarya</taxon>
        <taxon>Basidiomycota</taxon>
        <taxon>Pucciniomycotina</taxon>
        <taxon>Pucciniomycetes</taxon>
        <taxon>Pucciniales</taxon>
        <taxon>Pucciniaceae</taxon>
        <taxon>Puccinia</taxon>
    </lineage>
</organism>
<protein>
    <submittedName>
        <fullName evidence="1">Uncharacterized protein</fullName>
    </submittedName>
</protein>
<dbReference type="VEuPathDB" id="FungiDB:VP01_2434g4"/>
<keyword evidence="2" id="KW-1185">Reference proteome</keyword>
<sequence>MSVVSAAATPRGCRAGVAGLVHISQTHRYGYKIKTPLSRTGSPTEAYLLCYVSHCLALSGLWTKCREAFTFISYLVKQSCQILPNAEMETKIPKDVRTITKRLQVDPELKSHVCCTQCYSLYDIETSPLTCTYKATMNSSLCGNELFDGIKLRGMVEVAALSIRF</sequence>
<dbReference type="Proteomes" id="UP000037035">
    <property type="component" value="Unassembled WGS sequence"/>
</dbReference>
<dbReference type="AlphaFoldDB" id="A0A0L6V6A5"/>